<protein>
    <submittedName>
        <fullName evidence="1">RdRp</fullName>
    </submittedName>
</protein>
<organism evidence="1">
    <name type="scientific">Beticola narnavirus 1</name>
    <dbReference type="NCBI Taxonomy" id="2973092"/>
    <lineage>
        <taxon>Viruses</taxon>
        <taxon>Riboviria</taxon>
        <taxon>Orthornavirae</taxon>
        <taxon>Lenarviricota</taxon>
        <taxon>Amabiliviricetes</taxon>
        <taxon>Wolframvirales</taxon>
        <taxon>Narnaviridae</taxon>
        <taxon>Narnavirus</taxon>
    </lineage>
</organism>
<evidence type="ECO:0000313" key="1">
    <source>
        <dbReference type="EMBL" id="UVB73563.1"/>
    </source>
</evidence>
<reference evidence="1" key="2">
    <citation type="submission" date="2021-07" db="EMBL/GenBank/DDBJ databases">
        <authorList>
            <person name="Yingxi L."/>
            <person name="Mengke Z."/>
            <person name="Ying W."/>
            <person name="Chenggui H."/>
        </authorList>
    </citation>
    <scope>NUCLEOTIDE SEQUENCE</scope>
    <source>
        <strain evidence="1">CF1016S C-85</strain>
    </source>
</reference>
<name>A0A9E7PQM1_9VIRU</name>
<proteinExistence type="predicted"/>
<accession>A0A9E7PQM1</accession>
<dbReference type="EMBL" id="MZ546196">
    <property type="protein sequence ID" value="UVB73563.1"/>
    <property type="molecule type" value="Genomic_RNA"/>
</dbReference>
<reference evidence="1" key="1">
    <citation type="journal article" date="2021" name="Viruses">
        <title>Characterization of the Mycovirome from the Plant-Pathogenic Fungus Cercospora beticola.</title>
        <authorList>
            <person name="Li Y."/>
            <person name="Zhou M."/>
            <person name="Yang Y."/>
            <person name="Liu Q."/>
            <person name="Zhang Z."/>
            <person name="Han C."/>
            <person name="Wang Y."/>
        </authorList>
    </citation>
    <scope>NUCLEOTIDE SEQUENCE</scope>
    <source>
        <strain evidence="1">CF1016S C-85</strain>
    </source>
</reference>
<sequence>MSSKLSIQFPSLKRKIMDERVWSEMTSVPLWYNPTADSVRVVPDALLPYMEGKHFLSTKQVPSALILAKAGSLTVSANRSNLFKRGFSVEQVDWDNNGESKIISVAGHEGVAPSYSASLSSFLKESSGVMEAVSENADSIDEEAEHSGSETSDVEGLLQGSSSTTIIRKRNRLSHRIKYECPWKLHAACALATLRSEPGPEVVVWSGDGIRLQDPLPPRLFGPKWDGSLRNKLRFHKIADGNVKSHVIYRHTHWGRRLQRECADPESKIRYWACTLRSRINRFLAGKSDPIWTSDEKRILSRGGSYQTRDRAARSLRLLELLKTVDGVFTQRYLANPAEVWTWDRYDLFTLGTLSLLIGDEFLDGELPQEVLPVSTSYSTLKWTRKWFKKVSHRDLLERETKPPPEGQEWSRLLWRTWKVLQSASGYERLLIIGILSQTRGCGTPPPLVVLQSKRKFLETVSLEPPEESATVRSLRRMAVQEVLENLPPVAVTGLATKSRVTVTSAACWEKTRKEGGTTEQIKQMICDLDPMSQVPVRNLDTGRVERWKFQDEFDSVGELIFWVSLDRVLHTPPVELRKAFLTVVKEPGKARSVTKARACLKIVLDLVSKLCSEPFIKGIRSSQSGMSASNHGWNFFNSFSNEIEREETFSLLSREERSFEGYVERTDTFEDLYVSSTDYSEATDRLQHQVGIDLGVPLMTKCGIPKVLQGIVVETCYNTRQIYFKATGLLEDLGERTDSEGIHVITLRQGVLMGDPLTKPVLHLINVCDRLLQKRLLEPDFYGRLGNFHEISQLLSRVKSKLNE</sequence>